<dbReference type="Proteomes" id="UP000095286">
    <property type="component" value="Unplaced"/>
</dbReference>
<evidence type="ECO:0000313" key="1">
    <source>
        <dbReference type="Proteomes" id="UP000095286"/>
    </source>
</evidence>
<reference evidence="2" key="1">
    <citation type="submission" date="2016-11" db="UniProtKB">
        <authorList>
            <consortium name="WormBaseParasite"/>
        </authorList>
    </citation>
    <scope>IDENTIFICATION</scope>
    <source>
        <strain evidence="2">KR3021</strain>
    </source>
</reference>
<sequence length="331" mass="37129">MIRTSYFLVLLVACPLESSTLGPITRDFQVWLEKSFARTGIAIVNPTYLNNASFGGRLHPNQKIFKTPIVFVHGNSDGALKNIGNPFGTGWDESVNYFIKQGYSLAELFGITYGDRIPSHALERTFNCKTIIRMRAFFKEVIKYTRSQKIHIIAHSMGVTISRKAIKGGLIQADDGKSGFGNCDIGPSISDKIDTLISISAANYGVCFCQLQTFRTAPGCNQKNGFWPGALNNCEDRKSIVNVTDYSSILKDINENPVKEAHKIYVILTENDEIIGNKGKVFGRYTSSIPTMDEEYVFETLKHMETKDNTTELQYCLIQKHSCLNIPYFKK</sequence>
<protein>
    <submittedName>
        <fullName evidence="2">Lipase</fullName>
    </submittedName>
</protein>
<proteinExistence type="predicted"/>
<accession>A0AC35TMF4</accession>
<evidence type="ECO:0000313" key="2">
    <source>
        <dbReference type="WBParaSite" id="RSKR_0000189300.3"/>
    </source>
</evidence>
<dbReference type="WBParaSite" id="RSKR_0000189300.3">
    <property type="protein sequence ID" value="RSKR_0000189300.3"/>
    <property type="gene ID" value="RSKR_0000189300"/>
</dbReference>
<organism evidence="1 2">
    <name type="scientific">Rhabditophanes sp. KR3021</name>
    <dbReference type="NCBI Taxonomy" id="114890"/>
    <lineage>
        <taxon>Eukaryota</taxon>
        <taxon>Metazoa</taxon>
        <taxon>Ecdysozoa</taxon>
        <taxon>Nematoda</taxon>
        <taxon>Chromadorea</taxon>
        <taxon>Rhabditida</taxon>
        <taxon>Tylenchina</taxon>
        <taxon>Panagrolaimomorpha</taxon>
        <taxon>Strongyloidoidea</taxon>
        <taxon>Alloionematidae</taxon>
        <taxon>Rhabditophanes</taxon>
    </lineage>
</organism>
<name>A0AC35TMF4_9BILA</name>